<dbReference type="Gene3D" id="3.40.50.300">
    <property type="entry name" value="P-loop containing nucleotide triphosphate hydrolases"/>
    <property type="match status" value="1"/>
</dbReference>
<sequence>VRVIVVTDTAAYGFDVLNVRRVVTTDLEEMEQKFGCAGRDGQPAEAIAFTPSWVR</sequence>
<comment type="caution">
    <text evidence="1">The sequence shown here is derived from an EMBL/GenBank/DDBJ whole genome shotgun (WGS) entry which is preliminary data.</text>
</comment>
<name>A0AAD7ARE1_9AGAR</name>
<reference evidence="1" key="1">
    <citation type="submission" date="2023-03" db="EMBL/GenBank/DDBJ databases">
        <title>Massive genome expansion in bonnet fungi (Mycena s.s.) driven by repeated elements and novel gene families across ecological guilds.</title>
        <authorList>
            <consortium name="Lawrence Berkeley National Laboratory"/>
            <person name="Harder C.B."/>
            <person name="Miyauchi S."/>
            <person name="Viragh M."/>
            <person name="Kuo A."/>
            <person name="Thoen E."/>
            <person name="Andreopoulos B."/>
            <person name="Lu D."/>
            <person name="Skrede I."/>
            <person name="Drula E."/>
            <person name="Henrissat B."/>
            <person name="Morin E."/>
            <person name="Kohler A."/>
            <person name="Barry K."/>
            <person name="LaButti K."/>
            <person name="Morin E."/>
            <person name="Salamov A."/>
            <person name="Lipzen A."/>
            <person name="Mereny Z."/>
            <person name="Hegedus B."/>
            <person name="Baldrian P."/>
            <person name="Stursova M."/>
            <person name="Weitz H."/>
            <person name="Taylor A."/>
            <person name="Grigoriev I.V."/>
            <person name="Nagy L.G."/>
            <person name="Martin F."/>
            <person name="Kauserud H."/>
        </authorList>
    </citation>
    <scope>NUCLEOTIDE SEQUENCE</scope>
    <source>
        <strain evidence="1">CBHHK002</strain>
    </source>
</reference>
<dbReference type="EMBL" id="JARIHO010000002">
    <property type="protein sequence ID" value="KAJ7366622.1"/>
    <property type="molecule type" value="Genomic_DNA"/>
</dbReference>
<evidence type="ECO:0000313" key="2">
    <source>
        <dbReference type="Proteomes" id="UP001218218"/>
    </source>
</evidence>
<proteinExistence type="predicted"/>
<feature type="non-terminal residue" evidence="1">
    <location>
        <position position="55"/>
    </location>
</feature>
<gene>
    <name evidence="1" type="ORF">DFH08DRAFT_638476</name>
</gene>
<dbReference type="AlphaFoldDB" id="A0AAD7ARE1"/>
<dbReference type="Proteomes" id="UP001218218">
    <property type="component" value="Unassembled WGS sequence"/>
</dbReference>
<accession>A0AAD7ARE1</accession>
<dbReference type="SUPFAM" id="SSF52540">
    <property type="entry name" value="P-loop containing nucleoside triphosphate hydrolases"/>
    <property type="match status" value="1"/>
</dbReference>
<evidence type="ECO:0000313" key="1">
    <source>
        <dbReference type="EMBL" id="KAJ7366622.1"/>
    </source>
</evidence>
<feature type="non-terminal residue" evidence="1">
    <location>
        <position position="1"/>
    </location>
</feature>
<protein>
    <submittedName>
        <fullName evidence="1">Uncharacterized protein</fullName>
    </submittedName>
</protein>
<dbReference type="InterPro" id="IPR027417">
    <property type="entry name" value="P-loop_NTPase"/>
</dbReference>
<organism evidence="1 2">
    <name type="scientific">Mycena albidolilacea</name>
    <dbReference type="NCBI Taxonomy" id="1033008"/>
    <lineage>
        <taxon>Eukaryota</taxon>
        <taxon>Fungi</taxon>
        <taxon>Dikarya</taxon>
        <taxon>Basidiomycota</taxon>
        <taxon>Agaricomycotina</taxon>
        <taxon>Agaricomycetes</taxon>
        <taxon>Agaricomycetidae</taxon>
        <taxon>Agaricales</taxon>
        <taxon>Marasmiineae</taxon>
        <taxon>Mycenaceae</taxon>
        <taxon>Mycena</taxon>
    </lineage>
</organism>
<keyword evidence="2" id="KW-1185">Reference proteome</keyword>